<keyword evidence="1" id="KW-0863">Zinc-finger</keyword>
<keyword evidence="1" id="KW-0862">Zinc</keyword>
<dbReference type="Pfam" id="PF10551">
    <property type="entry name" value="MULE"/>
    <property type="match status" value="1"/>
</dbReference>
<dbReference type="Gramene" id="TuG1812G0100004082.01.T01">
    <property type="protein sequence ID" value="TuG1812G0100004082.01.T01.cds367684"/>
    <property type="gene ID" value="TuG1812G0100004082.01"/>
</dbReference>
<dbReference type="GO" id="GO:0008270">
    <property type="term" value="F:zinc ion binding"/>
    <property type="evidence" value="ECO:0007669"/>
    <property type="project" value="UniProtKB-UniRule"/>
</dbReference>
<dbReference type="GO" id="GO:0006355">
    <property type="term" value="P:regulation of DNA-templated transcription"/>
    <property type="evidence" value="ECO:0007669"/>
    <property type="project" value="UniProtKB-UniRule"/>
</dbReference>
<comment type="similarity">
    <text evidence="1">Belongs to the FHY3/FAR1 family.</text>
</comment>
<keyword evidence="1" id="KW-0539">Nucleus</keyword>
<evidence type="ECO:0000313" key="3">
    <source>
        <dbReference type="EnsemblPlants" id="TuG1812G0100004082.01.T01.cds367684"/>
    </source>
</evidence>
<dbReference type="PANTHER" id="PTHR31669:SF307">
    <property type="entry name" value="PROTEIN FAR1-RELATED SEQUENCE"/>
    <property type="match status" value="1"/>
</dbReference>
<name>A0A8R7P7X5_TRIUA</name>
<dbReference type="PANTHER" id="PTHR31669">
    <property type="entry name" value="PROTEIN FAR1-RELATED SEQUENCE 10-RELATED"/>
    <property type="match status" value="1"/>
</dbReference>
<feature type="domain" description="MULE transposase" evidence="2">
    <location>
        <begin position="47"/>
        <end position="113"/>
    </location>
</feature>
<evidence type="ECO:0000256" key="1">
    <source>
        <dbReference type="RuleBase" id="RU367018"/>
    </source>
</evidence>
<dbReference type="InterPro" id="IPR031052">
    <property type="entry name" value="FHY3/FAR1"/>
</dbReference>
<dbReference type="GO" id="GO:0005634">
    <property type="term" value="C:nucleus"/>
    <property type="evidence" value="ECO:0007669"/>
    <property type="project" value="UniProtKB-SubCell"/>
</dbReference>
<reference evidence="3" key="3">
    <citation type="submission" date="2022-06" db="UniProtKB">
        <authorList>
            <consortium name="EnsemblPlants"/>
        </authorList>
    </citation>
    <scope>IDENTIFICATION</scope>
</reference>
<keyword evidence="1" id="KW-0479">Metal-binding</keyword>
<organism evidence="3 4">
    <name type="scientific">Triticum urartu</name>
    <name type="common">Red wild einkorn</name>
    <name type="synonym">Crithodium urartu</name>
    <dbReference type="NCBI Taxonomy" id="4572"/>
    <lineage>
        <taxon>Eukaryota</taxon>
        <taxon>Viridiplantae</taxon>
        <taxon>Streptophyta</taxon>
        <taxon>Embryophyta</taxon>
        <taxon>Tracheophyta</taxon>
        <taxon>Spermatophyta</taxon>
        <taxon>Magnoliopsida</taxon>
        <taxon>Liliopsida</taxon>
        <taxon>Poales</taxon>
        <taxon>Poaceae</taxon>
        <taxon>BOP clade</taxon>
        <taxon>Pooideae</taxon>
        <taxon>Triticodae</taxon>
        <taxon>Triticeae</taxon>
        <taxon>Triticinae</taxon>
        <taxon>Triticum</taxon>
    </lineage>
</organism>
<keyword evidence="4" id="KW-1185">Reference proteome</keyword>
<dbReference type="EnsemblPlants" id="TuG1812G0100004082.01.T01">
    <property type="protein sequence ID" value="TuG1812G0100004082.01.T01.cds367684"/>
    <property type="gene ID" value="TuG1812G0100004082.01"/>
</dbReference>
<evidence type="ECO:0000259" key="2">
    <source>
        <dbReference type="Pfam" id="PF10551"/>
    </source>
</evidence>
<protein>
    <recommendedName>
        <fullName evidence="1">Protein FAR1-RELATED SEQUENCE</fullName>
    </recommendedName>
</protein>
<reference evidence="3" key="2">
    <citation type="submission" date="2018-03" db="EMBL/GenBank/DDBJ databases">
        <title>The Triticum urartu genome reveals the dynamic nature of wheat genome evolution.</title>
        <authorList>
            <person name="Ling H."/>
            <person name="Ma B."/>
            <person name="Shi X."/>
            <person name="Liu H."/>
            <person name="Dong L."/>
            <person name="Sun H."/>
            <person name="Cao Y."/>
            <person name="Gao Q."/>
            <person name="Zheng S."/>
            <person name="Li Y."/>
            <person name="Yu Y."/>
            <person name="Du H."/>
            <person name="Qi M."/>
            <person name="Li Y."/>
            <person name="Yu H."/>
            <person name="Cui Y."/>
            <person name="Wang N."/>
            <person name="Chen C."/>
            <person name="Wu H."/>
            <person name="Zhao Y."/>
            <person name="Zhang J."/>
            <person name="Li Y."/>
            <person name="Zhou W."/>
            <person name="Zhang B."/>
            <person name="Hu W."/>
            <person name="Eijk M."/>
            <person name="Tang J."/>
            <person name="Witsenboer H."/>
            <person name="Zhao S."/>
            <person name="Li Z."/>
            <person name="Zhang A."/>
            <person name="Wang D."/>
            <person name="Liang C."/>
        </authorList>
    </citation>
    <scope>NUCLEOTIDE SEQUENCE [LARGE SCALE GENOMIC DNA]</scope>
    <source>
        <strain evidence="3">cv. G1812</strain>
    </source>
</reference>
<reference evidence="4" key="1">
    <citation type="journal article" date="2013" name="Nature">
        <title>Draft genome of the wheat A-genome progenitor Triticum urartu.</title>
        <authorList>
            <person name="Ling H.Q."/>
            <person name="Zhao S."/>
            <person name="Liu D."/>
            <person name="Wang J."/>
            <person name="Sun H."/>
            <person name="Zhang C."/>
            <person name="Fan H."/>
            <person name="Li D."/>
            <person name="Dong L."/>
            <person name="Tao Y."/>
            <person name="Gao C."/>
            <person name="Wu H."/>
            <person name="Li Y."/>
            <person name="Cui Y."/>
            <person name="Guo X."/>
            <person name="Zheng S."/>
            <person name="Wang B."/>
            <person name="Yu K."/>
            <person name="Liang Q."/>
            <person name="Yang W."/>
            <person name="Lou X."/>
            <person name="Chen J."/>
            <person name="Feng M."/>
            <person name="Jian J."/>
            <person name="Zhang X."/>
            <person name="Luo G."/>
            <person name="Jiang Y."/>
            <person name="Liu J."/>
            <person name="Wang Z."/>
            <person name="Sha Y."/>
            <person name="Zhang B."/>
            <person name="Wu H."/>
            <person name="Tang D."/>
            <person name="Shen Q."/>
            <person name="Xue P."/>
            <person name="Zou S."/>
            <person name="Wang X."/>
            <person name="Liu X."/>
            <person name="Wang F."/>
            <person name="Yang Y."/>
            <person name="An X."/>
            <person name="Dong Z."/>
            <person name="Zhang K."/>
            <person name="Zhang X."/>
            <person name="Luo M.C."/>
            <person name="Dvorak J."/>
            <person name="Tong Y."/>
            <person name="Wang J."/>
            <person name="Yang H."/>
            <person name="Li Z."/>
            <person name="Wang D."/>
            <person name="Zhang A."/>
            <person name="Wang J."/>
        </authorList>
    </citation>
    <scope>NUCLEOTIDE SEQUENCE</scope>
    <source>
        <strain evidence="4">cv. G1812</strain>
    </source>
</reference>
<dbReference type="AlphaFoldDB" id="A0A8R7P7X5"/>
<dbReference type="Proteomes" id="UP000015106">
    <property type="component" value="Chromosome 1"/>
</dbReference>
<sequence>MDVFAELGAKDFGLYYRVQPDEESRIHNLLWSTGASRAQYYYFGDAITFDTTYRTNMYDMPFGLFVGVNNHFQSVIFGGVLIRDETEESFKWVFSEFIRMMGGKHPQTILTGEECN</sequence>
<comment type="function">
    <text evidence="1">Putative transcription activator involved in regulating light control of development.</text>
</comment>
<dbReference type="InterPro" id="IPR018289">
    <property type="entry name" value="MULE_transposase_dom"/>
</dbReference>
<comment type="subcellular location">
    <subcellularLocation>
        <location evidence="1">Nucleus</location>
    </subcellularLocation>
</comment>
<proteinExistence type="inferred from homology"/>
<accession>A0A8R7P7X5</accession>
<evidence type="ECO:0000313" key="4">
    <source>
        <dbReference type="Proteomes" id="UP000015106"/>
    </source>
</evidence>